<gene>
    <name evidence="2" type="ORF">SAMN04489764_0252</name>
</gene>
<protein>
    <submittedName>
        <fullName evidence="2">Nucleotide-binding universal stress protein, UspA family</fullName>
    </submittedName>
</protein>
<dbReference type="InterPro" id="IPR006016">
    <property type="entry name" value="UspA"/>
</dbReference>
<dbReference type="STRING" id="35622.SAMN04489764_0252"/>
<proteinExistence type="predicted"/>
<reference evidence="2 3" key="1">
    <citation type="submission" date="2016-10" db="EMBL/GenBank/DDBJ databases">
        <authorList>
            <person name="de Groot N.N."/>
        </authorList>
    </citation>
    <scope>NUCLEOTIDE SEQUENCE [LARGE SCALE GENOMIC DNA]</scope>
    <source>
        <strain evidence="2 3">DSM 43794</strain>
    </source>
</reference>
<dbReference type="OrthoDB" id="6174426at2"/>
<name>A0A1H1A0P3_9ACTN</name>
<evidence type="ECO:0000313" key="3">
    <source>
        <dbReference type="Proteomes" id="UP000217103"/>
    </source>
</evidence>
<accession>A0A1H1A0P3</accession>
<organism evidence="2 3">
    <name type="scientific">Thermostaphylospora chromogena</name>
    <dbReference type="NCBI Taxonomy" id="35622"/>
    <lineage>
        <taxon>Bacteria</taxon>
        <taxon>Bacillati</taxon>
        <taxon>Actinomycetota</taxon>
        <taxon>Actinomycetes</taxon>
        <taxon>Streptosporangiales</taxon>
        <taxon>Thermomonosporaceae</taxon>
        <taxon>Thermostaphylospora</taxon>
    </lineage>
</organism>
<dbReference type="Pfam" id="PF00582">
    <property type="entry name" value="Usp"/>
    <property type="match status" value="1"/>
</dbReference>
<dbReference type="EMBL" id="FNKK01000002">
    <property type="protein sequence ID" value="SDQ33202.1"/>
    <property type="molecule type" value="Genomic_DNA"/>
</dbReference>
<dbReference type="AlphaFoldDB" id="A0A1H1A0P3"/>
<dbReference type="SUPFAM" id="SSF52402">
    <property type="entry name" value="Adenine nucleotide alpha hydrolases-like"/>
    <property type="match status" value="1"/>
</dbReference>
<dbReference type="Gene3D" id="3.40.50.620">
    <property type="entry name" value="HUPs"/>
    <property type="match status" value="1"/>
</dbReference>
<sequence length="177" mass="19111">MRVNPRIVSELTLRPRIVVGFSHSAASAAALLWALREATIREAAVEPVHAWQWSGEYRASYAPMDTWSGRDEEHDAVTDRTRRAISLLAPQLSPIVLHGPTVQVLLKHAEGAELLVLGGRRADPDTPGPPGPVVHACLAGAPCPVVVVPAWSVPSRRREARGTTDVMISTGVPFRTP</sequence>
<keyword evidence="3" id="KW-1185">Reference proteome</keyword>
<dbReference type="InterPro" id="IPR014729">
    <property type="entry name" value="Rossmann-like_a/b/a_fold"/>
</dbReference>
<feature type="domain" description="UspA" evidence="1">
    <location>
        <begin position="16"/>
        <end position="149"/>
    </location>
</feature>
<evidence type="ECO:0000259" key="1">
    <source>
        <dbReference type="Pfam" id="PF00582"/>
    </source>
</evidence>
<evidence type="ECO:0000313" key="2">
    <source>
        <dbReference type="EMBL" id="SDQ33202.1"/>
    </source>
</evidence>
<dbReference type="Proteomes" id="UP000217103">
    <property type="component" value="Unassembled WGS sequence"/>
</dbReference>